<feature type="transmembrane region" description="Helical" evidence="1">
    <location>
        <begin position="6"/>
        <end position="26"/>
    </location>
</feature>
<dbReference type="OrthoDB" id="6079986at2"/>
<feature type="transmembrane region" description="Helical" evidence="1">
    <location>
        <begin position="194"/>
        <end position="215"/>
    </location>
</feature>
<name>A0A059G7Z0_9PROT</name>
<dbReference type="AlphaFoldDB" id="A0A059G7Z0"/>
<dbReference type="STRING" id="1280953.HOC_08352"/>
<keyword evidence="1" id="KW-0812">Transmembrane</keyword>
<proteinExistence type="inferred from homology"/>
<dbReference type="PATRIC" id="fig|1280953.3.peg.1689"/>
<accession>A0A059G7Z0</accession>
<keyword evidence="1" id="KW-1133">Transmembrane helix</keyword>
<comment type="subcellular location">
    <subcellularLocation>
        <location evidence="1">Cell membrane</location>
        <topology evidence="1">Multi-pass membrane protein</topology>
    </subcellularLocation>
</comment>
<evidence type="ECO:0000313" key="3">
    <source>
        <dbReference type="Proteomes" id="UP000024942"/>
    </source>
</evidence>
<reference evidence="2 3" key="1">
    <citation type="journal article" date="2014" name="Antonie Van Leeuwenhoek">
        <title>Hyphomonas beringensis sp. nov. and Hyphomonas chukchiensis sp. nov., isolated from surface seawater of the Bering Sea and Chukchi Sea.</title>
        <authorList>
            <person name="Li C."/>
            <person name="Lai Q."/>
            <person name="Li G."/>
            <person name="Dong C."/>
            <person name="Wang J."/>
            <person name="Liao Y."/>
            <person name="Shao Z."/>
        </authorList>
    </citation>
    <scope>NUCLEOTIDE SEQUENCE [LARGE SCALE GENOMIC DNA]</scope>
    <source>
        <strain evidence="2 3">SCH89</strain>
    </source>
</reference>
<comment type="caution">
    <text evidence="2">The sequence shown here is derived from an EMBL/GenBank/DDBJ whole genome shotgun (WGS) entry which is preliminary data.</text>
</comment>
<gene>
    <name evidence="2" type="ORF">HOC_08352</name>
</gene>
<dbReference type="EMBL" id="ARYL01000010">
    <property type="protein sequence ID" value="KDA02942.1"/>
    <property type="molecule type" value="Genomic_DNA"/>
</dbReference>
<dbReference type="eggNOG" id="COG3346">
    <property type="taxonomic scope" value="Bacteria"/>
</dbReference>
<dbReference type="RefSeq" id="WP_035537430.1">
    <property type="nucleotide sequence ID" value="NZ_ARYL01000010.1"/>
</dbReference>
<dbReference type="GO" id="GO:0005886">
    <property type="term" value="C:plasma membrane"/>
    <property type="evidence" value="ECO:0007669"/>
    <property type="project" value="UniProtKB-SubCell"/>
</dbReference>
<keyword evidence="1" id="KW-1003">Cell membrane</keyword>
<dbReference type="Pfam" id="PF02104">
    <property type="entry name" value="SURF1"/>
    <property type="match status" value="1"/>
</dbReference>
<organism evidence="2 3">
    <name type="scientific">Hyphomonas oceanitis SCH89</name>
    <dbReference type="NCBI Taxonomy" id="1280953"/>
    <lineage>
        <taxon>Bacteria</taxon>
        <taxon>Pseudomonadati</taxon>
        <taxon>Pseudomonadota</taxon>
        <taxon>Alphaproteobacteria</taxon>
        <taxon>Hyphomonadales</taxon>
        <taxon>Hyphomonadaceae</taxon>
        <taxon>Hyphomonas</taxon>
    </lineage>
</organism>
<dbReference type="InterPro" id="IPR002994">
    <property type="entry name" value="Surf1/Shy1"/>
</dbReference>
<comment type="similarity">
    <text evidence="1">Belongs to the SURF1 family.</text>
</comment>
<evidence type="ECO:0000313" key="2">
    <source>
        <dbReference type="EMBL" id="KDA02942.1"/>
    </source>
</evidence>
<sequence length="230" mass="25461">MSFRPLPVLTFFTLVSLVILVLLGNWQYRRFSEKMALDNTPIAWTNIDGNVVPGSEAMVYSYTDGSAAWRRVVAIDTGEEVVFTPIEVLYQVEPPQPCLGPDCGAGLRFAARGLYQSPRGRNAFTGTDSPETGIFYTLDPSVLGALLPADDAARVHGRVFEPDTIQLTENGRSMAGENPFARARPDSELPPQRHFGYAITWWGLAMALLGVYLAFHYQKGRLRFRKGSDA</sequence>
<dbReference type="Proteomes" id="UP000024942">
    <property type="component" value="Unassembled WGS sequence"/>
</dbReference>
<keyword evidence="3" id="KW-1185">Reference proteome</keyword>
<evidence type="ECO:0000256" key="1">
    <source>
        <dbReference type="RuleBase" id="RU363076"/>
    </source>
</evidence>
<keyword evidence="1" id="KW-0472">Membrane</keyword>
<protein>
    <recommendedName>
        <fullName evidence="1">SURF1-like protein</fullName>
    </recommendedName>
</protein>